<dbReference type="PANTHER" id="PTHR10272:SF0">
    <property type="entry name" value="PLATELET-ACTIVATING FACTOR ACETYLHYDROLASE"/>
    <property type="match status" value="1"/>
</dbReference>
<evidence type="ECO:0000256" key="4">
    <source>
        <dbReference type="SAM" id="SignalP"/>
    </source>
</evidence>
<keyword evidence="3" id="KW-0443">Lipid metabolism</keyword>
<keyword evidence="4" id="KW-0732">Signal</keyword>
<dbReference type="RefSeq" id="WP_218161422.1">
    <property type="nucleotide sequence ID" value="NZ_FNVB01000004.1"/>
</dbReference>
<dbReference type="SMR" id="A0A1H6CET1"/>
<dbReference type="EMBL" id="FNVB01000004">
    <property type="protein sequence ID" value="SEG71464.1"/>
    <property type="molecule type" value="Genomic_DNA"/>
</dbReference>
<feature type="signal peptide" evidence="4">
    <location>
        <begin position="1"/>
        <end position="20"/>
    </location>
</feature>
<dbReference type="GO" id="GO:0003847">
    <property type="term" value="F:1-alkyl-2-acetylglycerophosphocholine esterase activity"/>
    <property type="evidence" value="ECO:0007669"/>
    <property type="project" value="TreeGrafter"/>
</dbReference>
<evidence type="ECO:0000313" key="5">
    <source>
        <dbReference type="EMBL" id="SEG71464.1"/>
    </source>
</evidence>
<keyword evidence="7" id="KW-1185">Reference proteome</keyword>
<dbReference type="PANTHER" id="PTHR10272">
    <property type="entry name" value="PLATELET-ACTIVATING FACTOR ACETYLHYDROLASE"/>
    <property type="match status" value="1"/>
</dbReference>
<reference evidence="5" key="2">
    <citation type="submission" date="2016-10" db="EMBL/GenBank/DDBJ databases">
        <authorList>
            <person name="de Groot N.N."/>
        </authorList>
    </citation>
    <scope>NUCLEOTIDE SEQUENCE [LARGE SCALE GENOMIC DNA]</scope>
    <source>
        <strain evidence="5">ATCC 20501</strain>
    </source>
</reference>
<sequence length="395" mass="42612">MIGRRLFLAGLAVTATAATAAAGTRQRVRLELPAPTGPHRVGITDLHLIDSSRPDPWAPEKPFRELMVTVRYPAQRAGGHPVAPHMTRALAEHFARTAAEGTVAIPPQIPVGTVDWAATRTHSHRDAPVELGGGPLPVLLHSPGHLMSRAFGSLLAEDLASHGYAVVSLDHTHDPTEVEFPGGRIEVNRQADPESFETFKREMAIRVVDVGFVLGQLGGRILPGALDLGSIGMYGHSLGGATTAQSMHDHPRITAGVDLDGPLGTREDPWGTVVTEGLDRPFLLFAADPSDQDHELISEFWSNLRGWRRALQMVTAAHNSFNDLVVFAPQLREAGVLSAQDMDVLVGATDPADPRADANALRAYVRAFFDLHIRHRDNGLLDGPSPAYPQVRFTA</sequence>
<feature type="chain" id="PRO_5039069936" description="Platelet-activating factor acetylhydrolase" evidence="4">
    <location>
        <begin position="21"/>
        <end position="395"/>
    </location>
</feature>
<accession>A0A1H6CET1</accession>
<dbReference type="Gene3D" id="3.40.50.1820">
    <property type="entry name" value="alpha/beta hydrolase"/>
    <property type="match status" value="1"/>
</dbReference>
<dbReference type="Proteomes" id="UP000199690">
    <property type="component" value="Unassembled WGS sequence"/>
</dbReference>
<dbReference type="SUPFAM" id="SSF53474">
    <property type="entry name" value="alpha/beta-Hydrolases"/>
    <property type="match status" value="1"/>
</dbReference>
<dbReference type="Proteomes" id="UP000236729">
    <property type="component" value="Unassembled WGS sequence"/>
</dbReference>
<accession>A0A1I1IQH1</accession>
<keyword evidence="1" id="KW-0378">Hydrolase</keyword>
<dbReference type="InterPro" id="IPR029058">
    <property type="entry name" value="AB_hydrolase_fold"/>
</dbReference>
<evidence type="ECO:0000256" key="2">
    <source>
        <dbReference type="ARBA" id="ARBA00022963"/>
    </source>
</evidence>
<protein>
    <recommendedName>
        <fullName evidence="9">Platelet-activating factor acetylhydrolase</fullName>
    </recommendedName>
</protein>
<organism evidence="5 8">
    <name type="scientific">Saccharopolyspora kobensis</name>
    <dbReference type="NCBI Taxonomy" id="146035"/>
    <lineage>
        <taxon>Bacteria</taxon>
        <taxon>Bacillati</taxon>
        <taxon>Actinomycetota</taxon>
        <taxon>Actinomycetes</taxon>
        <taxon>Pseudonocardiales</taxon>
        <taxon>Pseudonocardiaceae</taxon>
        <taxon>Saccharopolyspora</taxon>
    </lineage>
</organism>
<evidence type="ECO:0008006" key="9">
    <source>
        <dbReference type="Google" id="ProtNLM"/>
    </source>
</evidence>
<dbReference type="GO" id="GO:0016042">
    <property type="term" value="P:lipid catabolic process"/>
    <property type="evidence" value="ECO:0007669"/>
    <property type="project" value="UniProtKB-KW"/>
</dbReference>
<gene>
    <name evidence="5" type="ORF">SAMN02982929_03371</name>
    <name evidence="6" type="ORF">SAMN05216506_101613</name>
</gene>
<evidence type="ECO:0000313" key="6">
    <source>
        <dbReference type="EMBL" id="SFC37932.1"/>
    </source>
</evidence>
<dbReference type="EMBL" id="FOME01000001">
    <property type="protein sequence ID" value="SFC37932.1"/>
    <property type="molecule type" value="Genomic_DNA"/>
</dbReference>
<name>A0A1H6CET1_9PSEU</name>
<dbReference type="AlphaFoldDB" id="A0A1H6CET1"/>
<keyword evidence="2" id="KW-0442">Lipid degradation</keyword>
<evidence type="ECO:0000313" key="7">
    <source>
        <dbReference type="Proteomes" id="UP000199690"/>
    </source>
</evidence>
<evidence type="ECO:0000256" key="3">
    <source>
        <dbReference type="ARBA" id="ARBA00023098"/>
    </source>
</evidence>
<evidence type="ECO:0000313" key="8">
    <source>
        <dbReference type="Proteomes" id="UP000236729"/>
    </source>
</evidence>
<reference evidence="7 8" key="1">
    <citation type="submission" date="2016-10" db="EMBL/GenBank/DDBJ databases">
        <authorList>
            <person name="Varghese N."/>
            <person name="Submissions S."/>
        </authorList>
    </citation>
    <scope>NUCLEOTIDE SEQUENCE [LARGE SCALE GENOMIC DNA]</scope>
    <source>
        <strain evidence="8">ATCC 20501</strain>
        <strain evidence="6 7">CGMCC 4.3529</strain>
    </source>
</reference>
<evidence type="ECO:0000256" key="1">
    <source>
        <dbReference type="ARBA" id="ARBA00022801"/>
    </source>
</evidence>
<proteinExistence type="predicted"/>